<comment type="similarity">
    <text evidence="12">Belongs to the calreticulin family.</text>
</comment>
<dbReference type="GO" id="GO:0006457">
    <property type="term" value="P:protein folding"/>
    <property type="evidence" value="ECO:0007669"/>
    <property type="project" value="InterPro"/>
</dbReference>
<dbReference type="GO" id="GO:0005783">
    <property type="term" value="C:endoplasmic reticulum"/>
    <property type="evidence" value="ECO:0007669"/>
    <property type="project" value="InterPro"/>
</dbReference>
<dbReference type="GO" id="GO:0051082">
    <property type="term" value="F:unfolded protein binding"/>
    <property type="evidence" value="ECO:0007669"/>
    <property type="project" value="InterPro"/>
</dbReference>
<dbReference type="Proteomes" id="UP000306102">
    <property type="component" value="Unassembled WGS sequence"/>
</dbReference>
<dbReference type="GO" id="GO:0005886">
    <property type="term" value="C:plasma membrane"/>
    <property type="evidence" value="ECO:0007669"/>
    <property type="project" value="UniProtKB-SubCell"/>
</dbReference>
<comment type="subcellular location">
    <subcellularLocation>
        <location evidence="2">Cell membrane</location>
    </subcellularLocation>
    <subcellularLocation>
        <location evidence="1">Nucleus</location>
    </subcellularLocation>
</comment>
<keyword evidence="7" id="KW-0106">Calcium</keyword>
<feature type="compositionally biased region" description="Acidic residues" evidence="13">
    <location>
        <begin position="172"/>
        <end position="185"/>
    </location>
</feature>
<dbReference type="InterPro" id="IPR035892">
    <property type="entry name" value="C2_domain_sf"/>
</dbReference>
<dbReference type="GO" id="GO:0005634">
    <property type="term" value="C:nucleus"/>
    <property type="evidence" value="ECO:0007669"/>
    <property type="project" value="UniProtKB-SubCell"/>
</dbReference>
<evidence type="ECO:0000256" key="8">
    <source>
        <dbReference type="ARBA" id="ARBA00023121"/>
    </source>
</evidence>
<dbReference type="InterPro" id="IPR001580">
    <property type="entry name" value="Calret/calnex"/>
</dbReference>
<keyword evidence="6" id="KW-0479">Metal-binding</keyword>
<dbReference type="GO" id="GO:0005509">
    <property type="term" value="F:calcium ion binding"/>
    <property type="evidence" value="ECO:0007669"/>
    <property type="project" value="InterPro"/>
</dbReference>
<dbReference type="Gene3D" id="2.60.40.150">
    <property type="entry name" value="C2 domain"/>
    <property type="match status" value="1"/>
</dbReference>
<dbReference type="AlphaFoldDB" id="A0A4S4ECX7"/>
<protein>
    <recommendedName>
        <fullName evidence="14">C2 domain-containing protein</fullName>
    </recommendedName>
</protein>
<dbReference type="PANTHER" id="PTHR45933">
    <property type="entry name" value="PROTEIN C2-DOMAIN ABA-RELATED 4"/>
    <property type="match status" value="1"/>
</dbReference>
<evidence type="ECO:0000256" key="4">
    <source>
        <dbReference type="ARBA" id="ARBA00022475"/>
    </source>
</evidence>
<dbReference type="InterPro" id="IPR009033">
    <property type="entry name" value="Calreticulin/calnexin_P_dom_sf"/>
</dbReference>
<evidence type="ECO:0000256" key="7">
    <source>
        <dbReference type="ARBA" id="ARBA00022837"/>
    </source>
</evidence>
<evidence type="ECO:0000256" key="10">
    <source>
        <dbReference type="ARBA" id="ARBA00023242"/>
    </source>
</evidence>
<keyword evidence="5" id="KW-0938">Abscisic acid signaling pathway</keyword>
<dbReference type="SUPFAM" id="SSF49562">
    <property type="entry name" value="C2 domain (Calcium/lipid-binding domain, CaLB)"/>
    <property type="match status" value="1"/>
</dbReference>
<evidence type="ECO:0000256" key="11">
    <source>
        <dbReference type="ARBA" id="ARBA00024037"/>
    </source>
</evidence>
<organism evidence="15 16">
    <name type="scientific">Camellia sinensis var. sinensis</name>
    <name type="common">China tea</name>
    <dbReference type="NCBI Taxonomy" id="542762"/>
    <lineage>
        <taxon>Eukaryota</taxon>
        <taxon>Viridiplantae</taxon>
        <taxon>Streptophyta</taxon>
        <taxon>Embryophyta</taxon>
        <taxon>Tracheophyta</taxon>
        <taxon>Spermatophyta</taxon>
        <taxon>Magnoliopsida</taxon>
        <taxon>eudicotyledons</taxon>
        <taxon>Gunneridae</taxon>
        <taxon>Pentapetalae</taxon>
        <taxon>asterids</taxon>
        <taxon>Ericales</taxon>
        <taxon>Theaceae</taxon>
        <taxon>Camellia</taxon>
    </lineage>
</organism>
<evidence type="ECO:0000256" key="5">
    <source>
        <dbReference type="ARBA" id="ARBA00022682"/>
    </source>
</evidence>
<gene>
    <name evidence="15" type="ORF">TEA_020569</name>
</gene>
<dbReference type="Gene3D" id="2.60.120.200">
    <property type="match status" value="1"/>
</dbReference>
<evidence type="ECO:0000256" key="6">
    <source>
        <dbReference type="ARBA" id="ARBA00022723"/>
    </source>
</evidence>
<comment type="similarity">
    <text evidence="11">Belongs to the plant CAR protein family.</text>
</comment>
<keyword evidence="8" id="KW-0446">Lipid-binding</keyword>
<evidence type="ECO:0000256" key="12">
    <source>
        <dbReference type="RuleBase" id="RU362126"/>
    </source>
</evidence>
<evidence type="ECO:0000256" key="1">
    <source>
        <dbReference type="ARBA" id="ARBA00004123"/>
    </source>
</evidence>
<keyword evidence="12" id="KW-0256">Endoplasmic reticulum</keyword>
<reference evidence="15 16" key="1">
    <citation type="journal article" date="2018" name="Proc. Natl. Acad. Sci. U.S.A.">
        <title>Draft genome sequence of Camellia sinensis var. sinensis provides insights into the evolution of the tea genome and tea quality.</title>
        <authorList>
            <person name="Wei C."/>
            <person name="Yang H."/>
            <person name="Wang S."/>
            <person name="Zhao J."/>
            <person name="Liu C."/>
            <person name="Gao L."/>
            <person name="Xia E."/>
            <person name="Lu Y."/>
            <person name="Tai Y."/>
            <person name="She G."/>
            <person name="Sun J."/>
            <person name="Cao H."/>
            <person name="Tong W."/>
            <person name="Gao Q."/>
            <person name="Li Y."/>
            <person name="Deng W."/>
            <person name="Jiang X."/>
            <person name="Wang W."/>
            <person name="Chen Q."/>
            <person name="Zhang S."/>
            <person name="Li H."/>
            <person name="Wu J."/>
            <person name="Wang P."/>
            <person name="Li P."/>
            <person name="Shi C."/>
            <person name="Zheng F."/>
            <person name="Jian J."/>
            <person name="Huang B."/>
            <person name="Shan D."/>
            <person name="Shi M."/>
            <person name="Fang C."/>
            <person name="Yue Y."/>
            <person name="Li F."/>
            <person name="Li D."/>
            <person name="Wei S."/>
            <person name="Han B."/>
            <person name="Jiang C."/>
            <person name="Yin Y."/>
            <person name="Xia T."/>
            <person name="Zhang Z."/>
            <person name="Bennetzen J.L."/>
            <person name="Zhao S."/>
            <person name="Wan X."/>
        </authorList>
    </citation>
    <scope>NUCLEOTIDE SEQUENCE [LARGE SCALE GENOMIC DNA]</scope>
    <source>
        <strain evidence="16">cv. Shuchazao</strain>
        <tissue evidence="15">Leaf</tissue>
    </source>
</reference>
<keyword evidence="16" id="KW-1185">Reference proteome</keyword>
<dbReference type="InterPro" id="IPR044562">
    <property type="entry name" value="CAR1-11"/>
</dbReference>
<dbReference type="GO" id="GO:0009738">
    <property type="term" value="P:abscisic acid-activated signaling pathway"/>
    <property type="evidence" value="ECO:0007669"/>
    <property type="project" value="UniProtKB-KW"/>
</dbReference>
<sequence length="450" mass="51760">MVGIAKKRPKKLDGESTRSSLWSATTTCSGERGSNKWRNCYGGGKRGSNEWDNCYRGGAPGCINDSLLTGLQFVEGFERFFFVKRWTMHQLKIKNPNYQRKWKTPMIDNPEFKDDPEIYVFPKLKYVGIDLWQVKSRTLFDNVLICDDPDYAMKLAEATWGKQKDESKDDPVDSDAEGDDDETDKDADITEESAHKMKTRVVKKNCNPVWNEELTLSIKDPNVPIILTVYDKDTFSDDDKMGDAEIDIKPYIECMKMGLENLPTGTKVDRVQPNRTNCLSDESCIIWDSGKMFQDMSLRLRNVDRGEVEIQIQWIDLPGHKRESYHRSYYVQCCRQYPYFSVVVNITVLVIEYMHRNCMVHVSDSVRYVSGIGRYGGEFHSHRYTGQYPTQQSNFPLRIVYKGMARLSRAIRFSKRKSSQGFTNASVGLADLVENGLRINGSHGNAFYEK</sequence>
<proteinExistence type="inferred from homology"/>
<accession>A0A4S4ECX7</accession>
<name>A0A4S4ECX7_CAMSN</name>
<dbReference type="SMART" id="SM00239">
    <property type="entry name" value="C2"/>
    <property type="match status" value="1"/>
</dbReference>
<dbReference type="PROSITE" id="PS50004">
    <property type="entry name" value="C2"/>
    <property type="match status" value="1"/>
</dbReference>
<dbReference type="Pfam" id="PF00262">
    <property type="entry name" value="Calreticulin"/>
    <property type="match status" value="1"/>
</dbReference>
<dbReference type="PRINTS" id="PR00626">
    <property type="entry name" value="CALRETICULIN"/>
</dbReference>
<dbReference type="SUPFAM" id="SSF63887">
    <property type="entry name" value="P-domain of calnexin/calreticulin"/>
    <property type="match status" value="1"/>
</dbReference>
<dbReference type="PANTHER" id="PTHR45933:SF12">
    <property type="entry name" value="PROTEIN C2-DOMAIN ABA-RELATED 9"/>
    <property type="match status" value="1"/>
</dbReference>
<dbReference type="InterPro" id="IPR000008">
    <property type="entry name" value="C2_dom"/>
</dbReference>
<keyword evidence="9" id="KW-0472">Membrane</keyword>
<feature type="compositionally biased region" description="Basic and acidic residues" evidence="13">
    <location>
        <begin position="162"/>
        <end position="171"/>
    </location>
</feature>
<evidence type="ECO:0000256" key="9">
    <source>
        <dbReference type="ARBA" id="ARBA00023136"/>
    </source>
</evidence>
<dbReference type="GO" id="GO:0008289">
    <property type="term" value="F:lipid binding"/>
    <property type="evidence" value="ECO:0007669"/>
    <property type="project" value="UniProtKB-KW"/>
</dbReference>
<evidence type="ECO:0000313" key="16">
    <source>
        <dbReference type="Proteomes" id="UP000306102"/>
    </source>
</evidence>
<evidence type="ECO:0000256" key="3">
    <source>
        <dbReference type="ARBA" id="ARBA00022468"/>
    </source>
</evidence>
<dbReference type="EMBL" id="SDRB02005531">
    <property type="protein sequence ID" value="THG14149.1"/>
    <property type="molecule type" value="Genomic_DNA"/>
</dbReference>
<comment type="caution">
    <text evidence="15">The sequence shown here is derived from an EMBL/GenBank/DDBJ whole genome shotgun (WGS) entry which is preliminary data.</text>
</comment>
<keyword evidence="10" id="KW-0539">Nucleus</keyword>
<feature type="domain" description="C2" evidence="14">
    <location>
        <begin position="114"/>
        <end position="261"/>
    </location>
</feature>
<evidence type="ECO:0000313" key="15">
    <source>
        <dbReference type="EMBL" id="THG14149.1"/>
    </source>
</evidence>
<feature type="region of interest" description="Disordered" evidence="13">
    <location>
        <begin position="162"/>
        <end position="194"/>
    </location>
</feature>
<keyword evidence="3" id="KW-0343">GTPase activation</keyword>
<evidence type="ECO:0000259" key="14">
    <source>
        <dbReference type="PROSITE" id="PS50004"/>
    </source>
</evidence>
<dbReference type="GO" id="GO:0005096">
    <property type="term" value="F:GTPase activator activity"/>
    <property type="evidence" value="ECO:0007669"/>
    <property type="project" value="UniProtKB-KW"/>
</dbReference>
<keyword evidence="12" id="KW-0143">Chaperone</keyword>
<evidence type="ECO:0000256" key="13">
    <source>
        <dbReference type="SAM" id="MobiDB-lite"/>
    </source>
</evidence>
<keyword evidence="4" id="KW-1003">Cell membrane</keyword>
<evidence type="ECO:0000256" key="2">
    <source>
        <dbReference type="ARBA" id="ARBA00004236"/>
    </source>
</evidence>
<dbReference type="Pfam" id="PF00168">
    <property type="entry name" value="C2"/>
    <property type="match status" value="1"/>
</dbReference>